<proteinExistence type="predicted"/>
<reference evidence="2 3" key="1">
    <citation type="submission" date="2024-10" db="EMBL/GenBank/DDBJ databases">
        <title>The Natural Products Discovery Center: Release of the First 8490 Sequenced Strains for Exploring Actinobacteria Biosynthetic Diversity.</title>
        <authorList>
            <person name="Kalkreuter E."/>
            <person name="Kautsar S.A."/>
            <person name="Yang D."/>
            <person name="Bader C.D."/>
            <person name="Teijaro C.N."/>
            <person name="Fluegel L."/>
            <person name="Davis C.M."/>
            <person name="Simpson J.R."/>
            <person name="Lauterbach L."/>
            <person name="Steele A.D."/>
            <person name="Gui C."/>
            <person name="Meng S."/>
            <person name="Li G."/>
            <person name="Viehrig K."/>
            <person name="Ye F."/>
            <person name="Su P."/>
            <person name="Kiefer A.F."/>
            <person name="Nichols A."/>
            <person name="Cepeda A.J."/>
            <person name="Yan W."/>
            <person name="Fan B."/>
            <person name="Jiang Y."/>
            <person name="Adhikari A."/>
            <person name="Zheng C.-J."/>
            <person name="Schuster L."/>
            <person name="Cowan T.M."/>
            <person name="Smanski M.J."/>
            <person name="Chevrette M.G."/>
            <person name="De Carvalho L.P.S."/>
            <person name="Shen B."/>
        </authorList>
    </citation>
    <scope>NUCLEOTIDE SEQUENCE [LARGE SCALE GENOMIC DNA]</scope>
    <source>
        <strain evidence="2 3">NPDC050545</strain>
    </source>
</reference>
<dbReference type="PANTHER" id="PTHR43792">
    <property type="entry name" value="GNAT FAMILY, PUTATIVE (AFU_ORTHOLOGUE AFUA_3G00765)-RELATED-RELATED"/>
    <property type="match status" value="1"/>
</dbReference>
<dbReference type="Gene3D" id="3.40.630.30">
    <property type="match status" value="1"/>
</dbReference>
<dbReference type="InterPro" id="IPR051531">
    <property type="entry name" value="N-acetyltransferase"/>
</dbReference>
<dbReference type="Pfam" id="PF13302">
    <property type="entry name" value="Acetyltransf_3"/>
    <property type="match status" value="1"/>
</dbReference>
<name>A0ABW7YL07_9ACTN</name>
<dbReference type="Proteomes" id="UP001612741">
    <property type="component" value="Unassembled WGS sequence"/>
</dbReference>
<dbReference type="RefSeq" id="WP_397078322.1">
    <property type="nucleotide sequence ID" value="NZ_JBITGY010000001.1"/>
</dbReference>
<evidence type="ECO:0000313" key="2">
    <source>
        <dbReference type="EMBL" id="MFI6496295.1"/>
    </source>
</evidence>
<feature type="domain" description="N-acetyltransferase" evidence="1">
    <location>
        <begin position="11"/>
        <end position="175"/>
    </location>
</feature>
<dbReference type="CDD" id="cd04301">
    <property type="entry name" value="NAT_SF"/>
    <property type="match status" value="1"/>
</dbReference>
<dbReference type="EMBL" id="JBITGY010000001">
    <property type="protein sequence ID" value="MFI6496295.1"/>
    <property type="molecule type" value="Genomic_DNA"/>
</dbReference>
<keyword evidence="2" id="KW-0012">Acyltransferase</keyword>
<evidence type="ECO:0000259" key="1">
    <source>
        <dbReference type="PROSITE" id="PS51186"/>
    </source>
</evidence>
<dbReference type="GO" id="GO:0016746">
    <property type="term" value="F:acyltransferase activity"/>
    <property type="evidence" value="ECO:0007669"/>
    <property type="project" value="UniProtKB-KW"/>
</dbReference>
<evidence type="ECO:0000313" key="3">
    <source>
        <dbReference type="Proteomes" id="UP001612741"/>
    </source>
</evidence>
<gene>
    <name evidence="2" type="ORF">ACIBG2_02870</name>
</gene>
<keyword evidence="3" id="KW-1185">Reference proteome</keyword>
<dbReference type="InterPro" id="IPR016181">
    <property type="entry name" value="Acyl_CoA_acyltransferase"/>
</dbReference>
<dbReference type="PROSITE" id="PS51186">
    <property type="entry name" value="GNAT"/>
    <property type="match status" value="1"/>
</dbReference>
<dbReference type="SUPFAM" id="SSF55729">
    <property type="entry name" value="Acyl-CoA N-acyltransferases (Nat)"/>
    <property type="match status" value="1"/>
</dbReference>
<dbReference type="EC" id="2.3.-.-" evidence="2"/>
<dbReference type="InterPro" id="IPR000182">
    <property type="entry name" value="GNAT_dom"/>
</dbReference>
<protein>
    <submittedName>
        <fullName evidence="2">GNAT family N-acetyltransferase</fullName>
        <ecNumber evidence="2">2.3.-.-</ecNumber>
    </submittedName>
</protein>
<organism evidence="2 3">
    <name type="scientific">Nonomuraea typhae</name>
    <dbReference type="NCBI Taxonomy" id="2603600"/>
    <lineage>
        <taxon>Bacteria</taxon>
        <taxon>Bacillati</taxon>
        <taxon>Actinomycetota</taxon>
        <taxon>Actinomycetes</taxon>
        <taxon>Streptosporangiales</taxon>
        <taxon>Streptosporangiaceae</taxon>
        <taxon>Nonomuraea</taxon>
    </lineage>
</organism>
<comment type="caution">
    <text evidence="2">The sequence shown here is derived from an EMBL/GenBank/DDBJ whole genome shotgun (WGS) entry which is preliminary data.</text>
</comment>
<keyword evidence="2" id="KW-0808">Transferase</keyword>
<accession>A0ABW7YL07</accession>
<sequence>MSVILRLDPAVVLRPFRPDDRDAIVAAYADPVLRLYTAHPLDTAEKSAEWLEIARTGWESGERMSFAVEEEETGSLLGTVVLKRPDPGGAVGEVGYWTAASARGRGLASRAVELLTGWAFATYPGIDYLELLHQLSNAASCRVAEKTGYRLLEIVPAEPPYPEDGHRHIRYRPGI</sequence>